<dbReference type="SUPFAM" id="SSF158622">
    <property type="entry name" value="YheA/YmcA-like"/>
    <property type="match status" value="1"/>
</dbReference>
<evidence type="ECO:0000313" key="2">
    <source>
        <dbReference type="Proteomes" id="UP000298324"/>
    </source>
</evidence>
<dbReference type="Pfam" id="PF06133">
    <property type="entry name" value="Com_YlbF"/>
    <property type="match status" value="1"/>
</dbReference>
<evidence type="ECO:0000313" key="1">
    <source>
        <dbReference type="EMBL" id="TEB06841.1"/>
    </source>
</evidence>
<comment type="caution">
    <text evidence="1">The sequence shown here is derived from an EMBL/GenBank/DDBJ whole genome shotgun (WGS) entry which is preliminary data.</text>
</comment>
<gene>
    <name evidence="1" type="ORF">Psch_00374</name>
</gene>
<protein>
    <recommendedName>
        <fullName evidence="3">YlbF family regulator</fullName>
    </recommendedName>
</protein>
<name>A0A4Y7RDL0_9FIRM</name>
<dbReference type="AlphaFoldDB" id="A0A4Y7RDL0"/>
<dbReference type="InterPro" id="IPR010368">
    <property type="entry name" value="Com_YlbF"/>
</dbReference>
<organism evidence="1 2">
    <name type="scientific">Pelotomaculum schinkii</name>
    <dbReference type="NCBI Taxonomy" id="78350"/>
    <lineage>
        <taxon>Bacteria</taxon>
        <taxon>Bacillati</taxon>
        <taxon>Bacillota</taxon>
        <taxon>Clostridia</taxon>
        <taxon>Eubacteriales</taxon>
        <taxon>Desulfotomaculaceae</taxon>
        <taxon>Pelotomaculum</taxon>
    </lineage>
</organism>
<dbReference type="EMBL" id="QFGA01000001">
    <property type="protein sequence ID" value="TEB06841.1"/>
    <property type="molecule type" value="Genomic_DNA"/>
</dbReference>
<evidence type="ECO:0008006" key="3">
    <source>
        <dbReference type="Google" id="ProtNLM"/>
    </source>
</evidence>
<sequence length="131" mass="14749">MSEAILNKARELGLELSNSKEFQNVREAEMRMMQNPEAQSILQEFYSLQHALQSMQAQGLPLSESQQIEFGDCQKRMFNNSYINNFFQAQEKFETILDQVNKIISDFIGISGGCGSEDECHPGHDCGCGCS</sequence>
<reference evidence="1 2" key="1">
    <citation type="journal article" date="2018" name="Environ. Microbiol.">
        <title>Novel energy conservation strategies and behaviour of Pelotomaculum schinkii driving syntrophic propionate catabolism.</title>
        <authorList>
            <person name="Hidalgo-Ahumada C.A.P."/>
            <person name="Nobu M.K."/>
            <person name="Narihiro T."/>
            <person name="Tamaki H."/>
            <person name="Liu W.T."/>
            <person name="Kamagata Y."/>
            <person name="Stams A.J.M."/>
            <person name="Imachi H."/>
            <person name="Sousa D.Z."/>
        </authorList>
    </citation>
    <scope>NUCLEOTIDE SEQUENCE [LARGE SCALE GENOMIC DNA]</scope>
    <source>
        <strain evidence="1 2">HH</strain>
    </source>
</reference>
<dbReference type="Gene3D" id="1.20.1500.10">
    <property type="entry name" value="YheA/YmcA-like"/>
    <property type="match status" value="1"/>
</dbReference>
<dbReference type="InterPro" id="IPR023378">
    <property type="entry name" value="YheA/YmcA-like_dom_sf"/>
</dbReference>
<keyword evidence="2" id="KW-1185">Reference proteome</keyword>
<accession>A0A4Y7RDL0</accession>
<dbReference type="Proteomes" id="UP000298324">
    <property type="component" value="Unassembled WGS sequence"/>
</dbReference>
<proteinExistence type="predicted"/>
<dbReference type="RefSeq" id="WP_190238967.1">
    <property type="nucleotide sequence ID" value="NZ_QFGA01000001.1"/>
</dbReference>